<evidence type="ECO:0000256" key="3">
    <source>
        <dbReference type="ARBA" id="ARBA00022801"/>
    </source>
</evidence>
<dbReference type="AlphaFoldDB" id="A0A918VGQ3"/>
<accession>A0A918VGQ3</accession>
<proteinExistence type="inferred from homology"/>
<dbReference type="PANTHER" id="PTHR42708:SF1">
    <property type="entry name" value="GLIDING MOTILITY PROTEIN MGLA"/>
    <property type="match status" value="1"/>
</dbReference>
<dbReference type="EMBL" id="BMVX01000038">
    <property type="protein sequence ID" value="GGZ95086.1"/>
    <property type="molecule type" value="Genomic_DNA"/>
</dbReference>
<dbReference type="SUPFAM" id="SSF52540">
    <property type="entry name" value="P-loop containing nucleoside triphosphate hydrolases"/>
    <property type="match status" value="1"/>
</dbReference>
<dbReference type="InterPro" id="IPR004130">
    <property type="entry name" value="Gpn"/>
</dbReference>
<dbReference type="Proteomes" id="UP000634660">
    <property type="component" value="Unassembled WGS sequence"/>
</dbReference>
<keyword evidence="4" id="KW-0342">GTP-binding</keyword>
<comment type="caution">
    <text evidence="5">The sequence shown here is derived from an EMBL/GenBank/DDBJ whole genome shotgun (WGS) entry which is preliminary data.</text>
</comment>
<evidence type="ECO:0000313" key="5">
    <source>
        <dbReference type="EMBL" id="GGZ95086.1"/>
    </source>
</evidence>
<protein>
    <submittedName>
        <fullName evidence="5">ATP/GTP-binding protein</fullName>
    </submittedName>
</protein>
<dbReference type="PANTHER" id="PTHR42708">
    <property type="entry name" value="ATP/GTP-BINDING PROTEIN-RELATED"/>
    <property type="match status" value="1"/>
</dbReference>
<dbReference type="GO" id="GO:0016787">
    <property type="term" value="F:hydrolase activity"/>
    <property type="evidence" value="ECO:0007669"/>
    <property type="project" value="UniProtKB-KW"/>
</dbReference>
<dbReference type="RefSeq" id="WP_189829126.1">
    <property type="nucleotide sequence ID" value="NZ_BMVX01000038.1"/>
</dbReference>
<gene>
    <name evidence="5" type="ORF">GCM10010371_63730</name>
</gene>
<dbReference type="CDD" id="cd00882">
    <property type="entry name" value="Ras_like_GTPase"/>
    <property type="match status" value="1"/>
</dbReference>
<evidence type="ECO:0000313" key="6">
    <source>
        <dbReference type="Proteomes" id="UP000634660"/>
    </source>
</evidence>
<name>A0A918VGQ3_9ACTN</name>
<keyword evidence="3" id="KW-0378">Hydrolase</keyword>
<dbReference type="InterPro" id="IPR052705">
    <property type="entry name" value="Gliding_Motility_GTPase"/>
</dbReference>
<dbReference type="Pfam" id="PF03029">
    <property type="entry name" value="ATP_bind_1"/>
    <property type="match status" value="1"/>
</dbReference>
<reference evidence="5" key="2">
    <citation type="submission" date="2020-09" db="EMBL/GenBank/DDBJ databases">
        <authorList>
            <person name="Sun Q."/>
            <person name="Ohkuma M."/>
        </authorList>
    </citation>
    <scope>NUCLEOTIDE SEQUENCE</scope>
    <source>
        <strain evidence="5">JCM 4834</strain>
    </source>
</reference>
<dbReference type="Gene3D" id="3.40.50.300">
    <property type="entry name" value="P-loop containing nucleotide triphosphate hydrolases"/>
    <property type="match status" value="1"/>
</dbReference>
<sequence length="198" mass="21526">MPGYTDSETPPGLRGDERTVKVLLCGHLGAGKTTFVTTLSQIAPVSTEEVMTRAGADIDRTALPDKTTTTVAMDFGRLRLTEDLLLYLFGAPGQERFFPILQDLAVGALGALVLADTRRLADTYPILQLVEDLNLTYAVAVNTFDGAPDPTDQRLREVMDLTDGTPLVRCDARDRSSSRDALIALVRHLLTLTPEPAR</sequence>
<evidence type="ECO:0000256" key="4">
    <source>
        <dbReference type="ARBA" id="ARBA00023134"/>
    </source>
</evidence>
<evidence type="ECO:0000256" key="1">
    <source>
        <dbReference type="ARBA" id="ARBA00005290"/>
    </source>
</evidence>
<dbReference type="GO" id="GO:0005525">
    <property type="term" value="F:GTP binding"/>
    <property type="evidence" value="ECO:0007669"/>
    <property type="project" value="UniProtKB-KW"/>
</dbReference>
<organism evidence="5 6">
    <name type="scientific">Streptomyces subrutilus</name>
    <dbReference type="NCBI Taxonomy" id="36818"/>
    <lineage>
        <taxon>Bacteria</taxon>
        <taxon>Bacillati</taxon>
        <taxon>Actinomycetota</taxon>
        <taxon>Actinomycetes</taxon>
        <taxon>Kitasatosporales</taxon>
        <taxon>Streptomycetaceae</taxon>
        <taxon>Streptomyces</taxon>
    </lineage>
</organism>
<comment type="similarity">
    <text evidence="1">Belongs to the GPN-loop GTPase family.</text>
</comment>
<keyword evidence="2" id="KW-0547">Nucleotide-binding</keyword>
<reference evidence="5" key="1">
    <citation type="journal article" date="2014" name="Int. J. Syst. Evol. Microbiol.">
        <title>Complete genome sequence of Corynebacterium casei LMG S-19264T (=DSM 44701T), isolated from a smear-ripened cheese.</title>
        <authorList>
            <consortium name="US DOE Joint Genome Institute (JGI-PGF)"/>
            <person name="Walter F."/>
            <person name="Albersmeier A."/>
            <person name="Kalinowski J."/>
            <person name="Ruckert C."/>
        </authorList>
    </citation>
    <scope>NUCLEOTIDE SEQUENCE</scope>
    <source>
        <strain evidence="5">JCM 4834</strain>
    </source>
</reference>
<dbReference type="InterPro" id="IPR027417">
    <property type="entry name" value="P-loop_NTPase"/>
</dbReference>
<evidence type="ECO:0000256" key="2">
    <source>
        <dbReference type="ARBA" id="ARBA00022741"/>
    </source>
</evidence>